<organism evidence="1 2">
    <name type="scientific">Glomerella acutata</name>
    <name type="common">Colletotrichum acutatum</name>
    <dbReference type="NCBI Taxonomy" id="27357"/>
    <lineage>
        <taxon>Eukaryota</taxon>
        <taxon>Fungi</taxon>
        <taxon>Dikarya</taxon>
        <taxon>Ascomycota</taxon>
        <taxon>Pezizomycotina</taxon>
        <taxon>Sordariomycetes</taxon>
        <taxon>Hypocreomycetidae</taxon>
        <taxon>Glomerellales</taxon>
        <taxon>Glomerellaceae</taxon>
        <taxon>Colletotrichum</taxon>
        <taxon>Colletotrichum acutatum species complex</taxon>
    </lineage>
</organism>
<gene>
    <name evidence="1" type="ORF">BDZ83DRAFT_650214</name>
</gene>
<comment type="caution">
    <text evidence="1">The sequence shown here is derived from an EMBL/GenBank/DDBJ whole genome shotgun (WGS) entry which is preliminary data.</text>
</comment>
<accession>A0AAD8URU1</accession>
<keyword evidence="2" id="KW-1185">Reference proteome</keyword>
<dbReference type="GeneID" id="85394253"/>
<dbReference type="AlphaFoldDB" id="A0AAD8URU1"/>
<proteinExistence type="predicted"/>
<dbReference type="Proteomes" id="UP001244207">
    <property type="component" value="Unassembled WGS sequence"/>
</dbReference>
<sequence>MALDMLLPYFGVSAKNVTSRVKTREEVISRLGPASVETSIATLAPEQGHPLPRVPSFACFFTTVKPDLGPSDMSCRGAIQHWSMNPPHRPEWRPYALALLYLAQPSLDESFHLGLFSPISRLHPLFSPPKKTRTRSSNQRLARTLMEHTRSPRNHNRAIAMLSAVENSNKVILEPRIGHSPQCPDDVRWLVREGHRIGLPAQVTASLP</sequence>
<evidence type="ECO:0000313" key="2">
    <source>
        <dbReference type="Proteomes" id="UP001244207"/>
    </source>
</evidence>
<reference evidence="1" key="1">
    <citation type="submission" date="2021-12" db="EMBL/GenBank/DDBJ databases">
        <title>Comparative genomics, transcriptomics and evolutionary studies reveal genomic signatures of adaptation to plant cell wall in hemibiotrophic fungi.</title>
        <authorList>
            <consortium name="DOE Joint Genome Institute"/>
            <person name="Baroncelli R."/>
            <person name="Diaz J.F."/>
            <person name="Benocci T."/>
            <person name="Peng M."/>
            <person name="Battaglia E."/>
            <person name="Haridas S."/>
            <person name="Andreopoulos W."/>
            <person name="Labutti K."/>
            <person name="Pangilinan J."/>
            <person name="Floch G.L."/>
            <person name="Makela M.R."/>
            <person name="Henrissat B."/>
            <person name="Grigoriev I.V."/>
            <person name="Crouch J.A."/>
            <person name="De Vries R.P."/>
            <person name="Sukno S.A."/>
            <person name="Thon M.R."/>
        </authorList>
    </citation>
    <scope>NUCLEOTIDE SEQUENCE</scope>
    <source>
        <strain evidence="1">CBS 112980</strain>
    </source>
</reference>
<protein>
    <submittedName>
        <fullName evidence="1">Uncharacterized protein</fullName>
    </submittedName>
</protein>
<dbReference type="EMBL" id="JAHMHS010000030">
    <property type="protein sequence ID" value="KAK1726724.1"/>
    <property type="molecule type" value="Genomic_DNA"/>
</dbReference>
<name>A0AAD8URU1_GLOAC</name>
<dbReference type="RefSeq" id="XP_060366779.1">
    <property type="nucleotide sequence ID" value="XM_060510354.1"/>
</dbReference>
<evidence type="ECO:0000313" key="1">
    <source>
        <dbReference type="EMBL" id="KAK1726724.1"/>
    </source>
</evidence>